<dbReference type="PANTHER" id="PTHR31992">
    <property type="entry name" value="DOF ZINC FINGER PROTEIN DOF1.4-RELATED"/>
    <property type="match status" value="1"/>
</dbReference>
<dbReference type="InterPro" id="IPR003851">
    <property type="entry name" value="Znf_Dof"/>
</dbReference>
<dbReference type="Pfam" id="PF02701">
    <property type="entry name" value="Zn_ribbon_Dof"/>
    <property type="match status" value="1"/>
</dbReference>
<dbReference type="Proteomes" id="UP001630127">
    <property type="component" value="Unassembled WGS sequence"/>
</dbReference>
<feature type="compositionally biased region" description="Polar residues" evidence="10">
    <location>
        <begin position="264"/>
        <end position="273"/>
    </location>
</feature>
<evidence type="ECO:0000313" key="12">
    <source>
        <dbReference type="EMBL" id="KAL3536685.1"/>
    </source>
</evidence>
<sequence length="283" mass="31323">MDTNQWTQEIVGLKGMEEITSTTCIMSRPVVVQERKVRPQKEQALNCPRCHSTNTKFCYYNNYSLTQPRYFCKTCRRYWTEGGTLRNVPVGGGSRKNKRSTTTTTINASTSSSFHKLPADHLMNPTKIHDEQDLKLAFPPSQGQYYHHGGSPQFFELTKIDSSSSNQQLKSSTPFAALDLLRSTGIVSRGMTSTTTAPAPALYSSSGFSFQDLKPASISFSVDHHGLGSRFVPSGIQENGGRIMFPFGVMKQLQSTNEADHNKGQPNTNSNGYWNGMLGGGSW</sequence>
<dbReference type="GO" id="GO:0008270">
    <property type="term" value="F:zinc ion binding"/>
    <property type="evidence" value="ECO:0007669"/>
    <property type="project" value="UniProtKB-KW"/>
</dbReference>
<feature type="region of interest" description="Disordered" evidence="10">
    <location>
        <begin position="257"/>
        <end position="283"/>
    </location>
</feature>
<dbReference type="InterPro" id="IPR045174">
    <property type="entry name" value="Dof"/>
</dbReference>
<dbReference type="GO" id="GO:0003700">
    <property type="term" value="F:DNA-binding transcription factor activity"/>
    <property type="evidence" value="ECO:0007669"/>
    <property type="project" value="UniProtKB-UniRule"/>
</dbReference>
<feature type="domain" description="Dof-type" evidence="11">
    <location>
        <begin position="45"/>
        <end position="99"/>
    </location>
</feature>
<dbReference type="PANTHER" id="PTHR31992:SF316">
    <property type="entry name" value="DOF ZINC FINGER PROTEIN DOF1.2"/>
    <property type="match status" value="1"/>
</dbReference>
<evidence type="ECO:0000256" key="9">
    <source>
        <dbReference type="RuleBase" id="RU369094"/>
    </source>
</evidence>
<evidence type="ECO:0000256" key="4">
    <source>
        <dbReference type="ARBA" id="ARBA00023015"/>
    </source>
</evidence>
<proteinExistence type="predicted"/>
<comment type="caution">
    <text evidence="12">The sequence shown here is derived from an EMBL/GenBank/DDBJ whole genome shotgun (WGS) entry which is preliminary data.</text>
</comment>
<name>A0ABD3AZL6_9GENT</name>
<keyword evidence="2 8" id="KW-0863">Zinc-finger</keyword>
<dbReference type="GO" id="GO:0005634">
    <property type="term" value="C:nucleus"/>
    <property type="evidence" value="ECO:0007669"/>
    <property type="project" value="UniProtKB-SubCell"/>
</dbReference>
<evidence type="ECO:0000256" key="8">
    <source>
        <dbReference type="PROSITE-ProRule" id="PRU00071"/>
    </source>
</evidence>
<evidence type="ECO:0000256" key="7">
    <source>
        <dbReference type="ARBA" id="ARBA00023242"/>
    </source>
</evidence>
<evidence type="ECO:0000256" key="2">
    <source>
        <dbReference type="ARBA" id="ARBA00022771"/>
    </source>
</evidence>
<dbReference type="PROSITE" id="PS50884">
    <property type="entry name" value="ZF_DOF_2"/>
    <property type="match status" value="1"/>
</dbReference>
<keyword evidence="1 9" id="KW-0479">Metal-binding</keyword>
<organism evidence="12 13">
    <name type="scientific">Cinchona calisaya</name>
    <dbReference type="NCBI Taxonomy" id="153742"/>
    <lineage>
        <taxon>Eukaryota</taxon>
        <taxon>Viridiplantae</taxon>
        <taxon>Streptophyta</taxon>
        <taxon>Embryophyta</taxon>
        <taxon>Tracheophyta</taxon>
        <taxon>Spermatophyta</taxon>
        <taxon>Magnoliopsida</taxon>
        <taxon>eudicotyledons</taxon>
        <taxon>Gunneridae</taxon>
        <taxon>Pentapetalae</taxon>
        <taxon>asterids</taxon>
        <taxon>lamiids</taxon>
        <taxon>Gentianales</taxon>
        <taxon>Rubiaceae</taxon>
        <taxon>Cinchonoideae</taxon>
        <taxon>Cinchoneae</taxon>
        <taxon>Cinchona</taxon>
    </lineage>
</organism>
<comment type="function">
    <text evidence="9">Transcription factor that binds specifically to a 5'-AA[AG]G-3' consensus core sequence.</text>
</comment>
<comment type="subcellular location">
    <subcellularLocation>
        <location evidence="8 9">Nucleus</location>
    </subcellularLocation>
</comment>
<keyword evidence="13" id="KW-1185">Reference proteome</keyword>
<evidence type="ECO:0000256" key="1">
    <source>
        <dbReference type="ARBA" id="ARBA00022723"/>
    </source>
</evidence>
<dbReference type="EMBL" id="JBJUIK010000001">
    <property type="protein sequence ID" value="KAL3536685.1"/>
    <property type="molecule type" value="Genomic_DNA"/>
</dbReference>
<evidence type="ECO:0000256" key="10">
    <source>
        <dbReference type="SAM" id="MobiDB-lite"/>
    </source>
</evidence>
<evidence type="ECO:0000256" key="5">
    <source>
        <dbReference type="ARBA" id="ARBA00023125"/>
    </source>
</evidence>
<keyword evidence="5 8" id="KW-0238">DNA-binding</keyword>
<evidence type="ECO:0000259" key="11">
    <source>
        <dbReference type="PROSITE" id="PS50884"/>
    </source>
</evidence>
<keyword evidence="4 9" id="KW-0805">Transcription regulation</keyword>
<reference evidence="12 13" key="1">
    <citation type="submission" date="2024-11" db="EMBL/GenBank/DDBJ databases">
        <title>A near-complete genome assembly of Cinchona calisaya.</title>
        <authorList>
            <person name="Lian D.C."/>
            <person name="Zhao X.W."/>
            <person name="Wei L."/>
        </authorList>
    </citation>
    <scope>NUCLEOTIDE SEQUENCE [LARGE SCALE GENOMIC DNA]</scope>
    <source>
        <tissue evidence="12">Nenye</tissue>
    </source>
</reference>
<keyword evidence="6 9" id="KW-0804">Transcription</keyword>
<dbReference type="PROSITE" id="PS01361">
    <property type="entry name" value="ZF_DOF_1"/>
    <property type="match status" value="1"/>
</dbReference>
<evidence type="ECO:0000256" key="3">
    <source>
        <dbReference type="ARBA" id="ARBA00022833"/>
    </source>
</evidence>
<protein>
    <recommendedName>
        <fullName evidence="9">Dof zinc finger protein</fullName>
    </recommendedName>
</protein>
<keyword evidence="7 8" id="KW-0539">Nucleus</keyword>
<evidence type="ECO:0000256" key="6">
    <source>
        <dbReference type="ARBA" id="ARBA00023163"/>
    </source>
</evidence>
<dbReference type="AlphaFoldDB" id="A0ABD3AZL6"/>
<evidence type="ECO:0000313" key="13">
    <source>
        <dbReference type="Proteomes" id="UP001630127"/>
    </source>
</evidence>
<keyword evidence="3 9" id="KW-0862">Zinc</keyword>
<accession>A0ABD3AZL6</accession>
<gene>
    <name evidence="12" type="ORF">ACH5RR_000051</name>
</gene>
<dbReference type="GO" id="GO:0003677">
    <property type="term" value="F:DNA binding"/>
    <property type="evidence" value="ECO:0007669"/>
    <property type="project" value="UniProtKB-UniRule"/>
</dbReference>